<reference evidence="1 2" key="2">
    <citation type="submission" date="2018-11" db="EMBL/GenBank/DDBJ databases">
        <authorList>
            <consortium name="Pathogen Informatics"/>
        </authorList>
    </citation>
    <scope>NUCLEOTIDE SEQUENCE [LARGE SCALE GENOMIC DNA]</scope>
    <source>
        <strain evidence="1">Dakar</strain>
        <strain evidence="2">Dakar, Senegal</strain>
    </source>
</reference>
<evidence type="ECO:0000313" key="1">
    <source>
        <dbReference type="EMBL" id="VDP58199.1"/>
    </source>
</evidence>
<dbReference type="EMBL" id="UZAK01037236">
    <property type="protein sequence ID" value="VDP58199.1"/>
    <property type="molecule type" value="Genomic_DNA"/>
</dbReference>
<gene>
    <name evidence="1" type="ORF">SCUD_LOCUS15029</name>
</gene>
<accession>A0A183KJ23</accession>
<name>A0A183KJ23_9TREM</name>
<dbReference type="WBParaSite" id="SCUD_0001503201-mRNA-1">
    <property type="protein sequence ID" value="SCUD_0001503201-mRNA-1"/>
    <property type="gene ID" value="SCUD_0001503201"/>
</dbReference>
<organism evidence="3">
    <name type="scientific">Schistosoma curassoni</name>
    <dbReference type="NCBI Taxonomy" id="6186"/>
    <lineage>
        <taxon>Eukaryota</taxon>
        <taxon>Metazoa</taxon>
        <taxon>Spiralia</taxon>
        <taxon>Lophotrochozoa</taxon>
        <taxon>Platyhelminthes</taxon>
        <taxon>Trematoda</taxon>
        <taxon>Digenea</taxon>
        <taxon>Strigeidida</taxon>
        <taxon>Schistosomatoidea</taxon>
        <taxon>Schistosomatidae</taxon>
        <taxon>Schistosoma</taxon>
    </lineage>
</organism>
<keyword evidence="2" id="KW-1185">Reference proteome</keyword>
<evidence type="ECO:0000313" key="2">
    <source>
        <dbReference type="Proteomes" id="UP000279833"/>
    </source>
</evidence>
<evidence type="ECO:0000313" key="3">
    <source>
        <dbReference type="WBParaSite" id="SCUD_0001503201-mRNA-1"/>
    </source>
</evidence>
<sequence length="42" mass="4757">MSIRKISYTIDTNTSTQTTNTVKIIDFTLSTNLSRFDPTSMI</sequence>
<dbReference type="Proteomes" id="UP000279833">
    <property type="component" value="Unassembled WGS sequence"/>
</dbReference>
<protein>
    <submittedName>
        <fullName evidence="3">Protein kinase domain-containing protein</fullName>
    </submittedName>
</protein>
<reference evidence="3" key="1">
    <citation type="submission" date="2016-06" db="UniProtKB">
        <authorList>
            <consortium name="WormBaseParasite"/>
        </authorList>
    </citation>
    <scope>IDENTIFICATION</scope>
</reference>
<proteinExistence type="predicted"/>
<dbReference type="AlphaFoldDB" id="A0A183KJ23"/>